<dbReference type="Proteomes" id="UP001392437">
    <property type="component" value="Unassembled WGS sequence"/>
</dbReference>
<feature type="domain" description="Restriction of telomere capping protein 4 C-terminal" evidence="9">
    <location>
        <begin position="419"/>
        <end position="510"/>
    </location>
</feature>
<feature type="compositionally biased region" description="Polar residues" evidence="8">
    <location>
        <begin position="215"/>
        <end position="227"/>
    </location>
</feature>
<dbReference type="InterPro" id="IPR039024">
    <property type="entry name" value="RTC4"/>
</dbReference>
<dbReference type="EMBL" id="JAQQWP010000006">
    <property type="protein sequence ID" value="KAK8114001.1"/>
    <property type="molecule type" value="Genomic_DNA"/>
</dbReference>
<evidence type="ECO:0000256" key="3">
    <source>
        <dbReference type="ARBA" id="ARBA00004496"/>
    </source>
</evidence>
<evidence type="ECO:0000256" key="5">
    <source>
        <dbReference type="ARBA" id="ARBA00015162"/>
    </source>
</evidence>
<dbReference type="AlphaFoldDB" id="A0AAW0QV16"/>
<dbReference type="InterPro" id="IPR028094">
    <property type="entry name" value="RTC4_C"/>
</dbReference>
<gene>
    <name evidence="10" type="ORF">PG999_006070</name>
</gene>
<feature type="compositionally biased region" description="Low complexity" evidence="8">
    <location>
        <begin position="146"/>
        <end position="162"/>
    </location>
</feature>
<organism evidence="10 11">
    <name type="scientific">Apiospora kogelbergensis</name>
    <dbReference type="NCBI Taxonomy" id="1337665"/>
    <lineage>
        <taxon>Eukaryota</taxon>
        <taxon>Fungi</taxon>
        <taxon>Dikarya</taxon>
        <taxon>Ascomycota</taxon>
        <taxon>Pezizomycotina</taxon>
        <taxon>Sordariomycetes</taxon>
        <taxon>Xylariomycetidae</taxon>
        <taxon>Amphisphaeriales</taxon>
        <taxon>Apiosporaceae</taxon>
        <taxon>Apiospora</taxon>
    </lineage>
</organism>
<keyword evidence="7" id="KW-0539">Nucleus</keyword>
<dbReference type="SMART" id="SM01312">
    <property type="entry name" value="RTC4"/>
    <property type="match status" value="1"/>
</dbReference>
<evidence type="ECO:0000256" key="2">
    <source>
        <dbReference type="ARBA" id="ARBA00004123"/>
    </source>
</evidence>
<dbReference type="PANTHER" id="PTHR41391">
    <property type="entry name" value="RESTRICTION OF TELOMERE CAPPING PROTEIN 4"/>
    <property type="match status" value="1"/>
</dbReference>
<proteinExistence type="inferred from homology"/>
<protein>
    <recommendedName>
        <fullName evidence="5">Restriction of telomere capping protein 4</fullName>
    </recommendedName>
</protein>
<evidence type="ECO:0000256" key="4">
    <source>
        <dbReference type="ARBA" id="ARBA00009461"/>
    </source>
</evidence>
<keyword evidence="6" id="KW-0963">Cytoplasm</keyword>
<feature type="compositionally biased region" description="Basic residues" evidence="8">
    <location>
        <begin position="192"/>
        <end position="209"/>
    </location>
</feature>
<evidence type="ECO:0000313" key="10">
    <source>
        <dbReference type="EMBL" id="KAK8114001.1"/>
    </source>
</evidence>
<feature type="region of interest" description="Disordered" evidence="8">
    <location>
        <begin position="24"/>
        <end position="275"/>
    </location>
</feature>
<dbReference type="Pfam" id="PF14474">
    <property type="entry name" value="RTC4"/>
    <property type="match status" value="1"/>
</dbReference>
<feature type="region of interest" description="Disordered" evidence="8">
    <location>
        <begin position="315"/>
        <end position="343"/>
    </location>
</feature>
<evidence type="ECO:0000313" key="11">
    <source>
        <dbReference type="Proteomes" id="UP001392437"/>
    </source>
</evidence>
<name>A0AAW0QV16_9PEZI</name>
<feature type="compositionally biased region" description="Polar residues" evidence="8">
    <location>
        <begin position="315"/>
        <end position="324"/>
    </location>
</feature>
<comment type="subcellular location">
    <subcellularLocation>
        <location evidence="3">Cytoplasm</location>
    </subcellularLocation>
    <subcellularLocation>
        <location evidence="2">Nucleus</location>
    </subcellularLocation>
</comment>
<comment type="caution">
    <text evidence="10">The sequence shown here is derived from an EMBL/GenBank/DDBJ whole genome shotgun (WGS) entry which is preliminary data.</text>
</comment>
<evidence type="ECO:0000256" key="6">
    <source>
        <dbReference type="ARBA" id="ARBA00022490"/>
    </source>
</evidence>
<accession>A0AAW0QV16</accession>
<dbReference type="GO" id="GO:0005737">
    <property type="term" value="C:cytoplasm"/>
    <property type="evidence" value="ECO:0007669"/>
    <property type="project" value="UniProtKB-SubCell"/>
</dbReference>
<sequence>MTGHRVLGLSSKTSIEPLLSNFKSAAFPKMDDLKDINAPPESSDSESEAPSKAEHQDSGSDEACATQKDYKRTAFVRKRSRSPERGPQRNVRNKFPKTSNPPSGKGLIRVPGRQKPKTPLVVSKADDERGLFGIQPKPTKNKFGKQSQRSSQSSAPSSSAPQETSKKPELKRHTLSISPSGSHEKAATSKAKLIRHSPIKSSSKIHAKAKFRDPNISTSDPPGTGKSTRLGGISQRPEANGKQRPTFKVPTLDEPDEPDPVSDGGKIQKKDINEGKIAKVDTGELPKRPTLKVPELAFADNMKGVEALSTQQLGFMNDGTSNEGLKSEPSSDEDSLGNTSWQQTSAAAHCPMCGQSVDPELLERHTTRGRMTIRQQTTFCFLHKRREAEETRRSNRYPEVDWNGLEARFTEHKGFIKDILEGKRTSHFASLLSNKVEAGKDRTLLKTDESLTPGYYGPRGASTDDGTHHAFFLRHQLAVRLIMDDMDVDEEGARQIMQESGDLGDVLHEETRDVVVRDSDDED</sequence>
<evidence type="ECO:0000256" key="1">
    <source>
        <dbReference type="ARBA" id="ARBA00002738"/>
    </source>
</evidence>
<evidence type="ECO:0000259" key="9">
    <source>
        <dbReference type="SMART" id="SM01312"/>
    </source>
</evidence>
<evidence type="ECO:0000256" key="8">
    <source>
        <dbReference type="SAM" id="MobiDB-lite"/>
    </source>
</evidence>
<comment type="function">
    <text evidence="1">May be involved in a process influencing telomere capping.</text>
</comment>
<reference evidence="10 11" key="1">
    <citation type="submission" date="2023-01" db="EMBL/GenBank/DDBJ databases">
        <title>Analysis of 21 Apiospora genomes using comparative genomics revels a genus with tremendous synthesis potential of carbohydrate active enzymes and secondary metabolites.</title>
        <authorList>
            <person name="Sorensen T."/>
        </authorList>
    </citation>
    <scope>NUCLEOTIDE SEQUENCE [LARGE SCALE GENOMIC DNA]</scope>
    <source>
        <strain evidence="10 11">CBS 117206</strain>
    </source>
</reference>
<dbReference type="GO" id="GO:0005634">
    <property type="term" value="C:nucleus"/>
    <property type="evidence" value="ECO:0007669"/>
    <property type="project" value="UniProtKB-SubCell"/>
</dbReference>
<feature type="compositionally biased region" description="Basic and acidic residues" evidence="8">
    <location>
        <begin position="266"/>
        <end position="275"/>
    </location>
</feature>
<dbReference type="PANTHER" id="PTHR41391:SF1">
    <property type="entry name" value="RESTRICTION OF TELOMERE CAPPING PROTEIN 4"/>
    <property type="match status" value="1"/>
</dbReference>
<evidence type="ECO:0000256" key="7">
    <source>
        <dbReference type="ARBA" id="ARBA00023242"/>
    </source>
</evidence>
<comment type="similarity">
    <text evidence="4">Belongs to the RTC4 family.</text>
</comment>
<keyword evidence="11" id="KW-1185">Reference proteome</keyword>
<feature type="compositionally biased region" description="Basic and acidic residues" evidence="8">
    <location>
        <begin position="49"/>
        <end position="58"/>
    </location>
</feature>